<keyword evidence="2" id="KW-1185">Reference proteome</keyword>
<gene>
    <name evidence="1" type="ORF">CV102_02665</name>
</gene>
<accession>A0A8J8Q7A6</accession>
<proteinExistence type="predicted"/>
<dbReference type="InterPro" id="IPR036390">
    <property type="entry name" value="WH_DNA-bd_sf"/>
</dbReference>
<dbReference type="SUPFAM" id="SSF46785">
    <property type="entry name" value="Winged helix' DNA-binding domain"/>
    <property type="match status" value="1"/>
</dbReference>
<protein>
    <submittedName>
        <fullName evidence="1">Transcriptional regulator</fullName>
    </submittedName>
</protein>
<dbReference type="InterPro" id="IPR011991">
    <property type="entry name" value="ArsR-like_HTH"/>
</dbReference>
<evidence type="ECO:0000313" key="2">
    <source>
        <dbReference type="Proteomes" id="UP000766904"/>
    </source>
</evidence>
<evidence type="ECO:0000313" key="1">
    <source>
        <dbReference type="EMBL" id="TYL40489.1"/>
    </source>
</evidence>
<name>A0A8J8Q7A6_9EURY</name>
<organism evidence="1 2">
    <name type="scientific">Natronococcus pandeyae</name>
    <dbReference type="NCBI Taxonomy" id="2055836"/>
    <lineage>
        <taxon>Archaea</taxon>
        <taxon>Methanobacteriati</taxon>
        <taxon>Methanobacteriota</taxon>
        <taxon>Stenosarchaea group</taxon>
        <taxon>Halobacteria</taxon>
        <taxon>Halobacteriales</taxon>
        <taxon>Natrialbaceae</taxon>
        <taxon>Natronococcus</taxon>
    </lineage>
</organism>
<comment type="caution">
    <text evidence="1">The sequence shown here is derived from an EMBL/GenBank/DDBJ whole genome shotgun (WGS) entry which is preliminary data.</text>
</comment>
<dbReference type="CDD" id="cd00090">
    <property type="entry name" value="HTH_ARSR"/>
    <property type="match status" value="1"/>
</dbReference>
<dbReference type="InterPro" id="IPR036388">
    <property type="entry name" value="WH-like_DNA-bd_sf"/>
</dbReference>
<dbReference type="Pfam" id="PF12840">
    <property type="entry name" value="HTH_20"/>
    <property type="match status" value="1"/>
</dbReference>
<dbReference type="AlphaFoldDB" id="A0A8J8Q7A6"/>
<dbReference type="Proteomes" id="UP000766904">
    <property type="component" value="Unassembled WGS sequence"/>
</dbReference>
<reference evidence="1" key="1">
    <citation type="submission" date="2017-11" db="EMBL/GenBank/DDBJ databases">
        <authorList>
            <person name="Kajale S.C."/>
            <person name="Sharma A."/>
        </authorList>
    </citation>
    <scope>NUCLEOTIDE SEQUENCE</scope>
    <source>
        <strain evidence="1">LS1_42</strain>
    </source>
</reference>
<dbReference type="OrthoDB" id="290446at2157"/>
<dbReference type="EMBL" id="PHNJ01000001">
    <property type="protein sequence ID" value="TYL40489.1"/>
    <property type="molecule type" value="Genomic_DNA"/>
</dbReference>
<dbReference type="Gene3D" id="1.10.10.10">
    <property type="entry name" value="Winged helix-like DNA-binding domain superfamily/Winged helix DNA-binding domain"/>
    <property type="match status" value="1"/>
</dbReference>
<sequence length="119" mass="13100">MHTDRRCDTGSVLDLLADPYARKILTAANEEPMTAKALSEACDASLPTVYRRVATLDDHGLLEEETVVDPDGSHRSIYRTTVESVRATFDGDELTVAVDTRDELADNFADLWSDLRGGD</sequence>